<dbReference type="InterPro" id="IPR051448">
    <property type="entry name" value="CdaR-like_regulators"/>
</dbReference>
<dbReference type="Pfam" id="PF13556">
    <property type="entry name" value="HTH_30"/>
    <property type="match status" value="1"/>
</dbReference>
<proteinExistence type="inferred from homology"/>
<dbReference type="InterPro" id="IPR042070">
    <property type="entry name" value="PucR_C-HTH_sf"/>
</dbReference>
<dbReference type="InterPro" id="IPR025751">
    <property type="entry name" value="RsbRD_N_dom"/>
</dbReference>
<gene>
    <name evidence="5" type="ORF">RVF87_16300</name>
</gene>
<dbReference type="Proteomes" id="UP001479933">
    <property type="component" value="Chromosome"/>
</dbReference>
<dbReference type="EMBL" id="CP136137">
    <property type="protein sequence ID" value="WYY06614.1"/>
    <property type="molecule type" value="Genomic_DNA"/>
</dbReference>
<keyword evidence="6" id="KW-1185">Reference proteome</keyword>
<organism evidence="5 6">
    <name type="scientific">Gordonia hydrophobica</name>
    <dbReference type="NCBI Taxonomy" id="40516"/>
    <lineage>
        <taxon>Bacteria</taxon>
        <taxon>Bacillati</taxon>
        <taxon>Actinomycetota</taxon>
        <taxon>Actinomycetes</taxon>
        <taxon>Mycobacteriales</taxon>
        <taxon>Gordoniaceae</taxon>
        <taxon>Gordonia</taxon>
    </lineage>
</organism>
<dbReference type="Pfam" id="PF14361">
    <property type="entry name" value="RsbRD_N"/>
    <property type="match status" value="1"/>
</dbReference>
<dbReference type="RefSeq" id="WP_066163092.1">
    <property type="nucleotide sequence ID" value="NZ_CP136137.1"/>
</dbReference>
<accession>A0ABZ2U1U5</accession>
<evidence type="ECO:0000259" key="4">
    <source>
        <dbReference type="Pfam" id="PF17853"/>
    </source>
</evidence>
<evidence type="ECO:0000313" key="5">
    <source>
        <dbReference type="EMBL" id="WYY06614.1"/>
    </source>
</evidence>
<reference evidence="5 6" key="1">
    <citation type="journal article" date="2023" name="Virus Evol.">
        <title>Computational host range prediction-The good, the bad, and the ugly.</title>
        <authorList>
            <person name="Howell A.A."/>
            <person name="Versoza C.J."/>
            <person name="Pfeifer S.P."/>
        </authorList>
    </citation>
    <scope>NUCLEOTIDE SEQUENCE [LARGE SCALE GENOMIC DNA]</scope>
    <source>
        <strain evidence="5 6">1610/1b</strain>
    </source>
</reference>
<protein>
    <submittedName>
        <fullName evidence="5">Helix-turn-helix domain-containing protein</fullName>
    </submittedName>
</protein>
<name>A0ABZ2U1U5_9ACTN</name>
<dbReference type="InterPro" id="IPR041522">
    <property type="entry name" value="CdaR_GGDEF"/>
</dbReference>
<dbReference type="InterPro" id="IPR025736">
    <property type="entry name" value="PucR_C-HTH_dom"/>
</dbReference>
<feature type="domain" description="RsbT co-antagonist protein RsbRD N-terminal" evidence="3">
    <location>
        <begin position="23"/>
        <end position="163"/>
    </location>
</feature>
<evidence type="ECO:0000256" key="1">
    <source>
        <dbReference type="ARBA" id="ARBA00006754"/>
    </source>
</evidence>
<sequence>MSDELRARAGVVGRRLREDVVGLSDDVTTTLARGIHQLDGDPALLDMLSASVRGNVTNIIDLLSNDIPLSNLQAPTGAIEYALRLAQRDIPSNSLVRAYHMGQNVVLQVIYSEVADMGLDVPESTELTKYLAATVYSYIDWITGVVFEAYEKERQRWAGVHGTALTTTVHSLLAASDASAGQFEGATGYWLDRTHISAVLWLDDDSHSELGELDRVARRSAVAAVSDGPPLVVPVDRLTVWAWVPFRGEVPAAAHAMFGDLPAGVRAAVGQAIPGIHGFRRSHDQALAAFTIASTPRSPTGARVRYDDRGVAVASLLAHDLDATATWVREVLGDLAADSPAMAPLRETLAVYLATGDSHLRTAEHLNLHRNTVKYRIDKALTTIGAHRDRLDLSLALTACEFLCAHLRQR</sequence>
<feature type="domain" description="PucR C-terminal helix-turn-helix" evidence="2">
    <location>
        <begin position="345"/>
        <end position="398"/>
    </location>
</feature>
<evidence type="ECO:0000313" key="6">
    <source>
        <dbReference type="Proteomes" id="UP001479933"/>
    </source>
</evidence>
<dbReference type="PANTHER" id="PTHR33744:SF1">
    <property type="entry name" value="DNA-BINDING TRANSCRIPTIONAL ACTIVATOR ADER"/>
    <property type="match status" value="1"/>
</dbReference>
<dbReference type="Gene3D" id="1.10.10.2840">
    <property type="entry name" value="PucR C-terminal helix-turn-helix domain"/>
    <property type="match status" value="1"/>
</dbReference>
<comment type="similarity">
    <text evidence="1">Belongs to the CdaR family.</text>
</comment>
<evidence type="ECO:0000259" key="3">
    <source>
        <dbReference type="Pfam" id="PF14361"/>
    </source>
</evidence>
<feature type="domain" description="CdaR GGDEF-like" evidence="4">
    <location>
        <begin position="187"/>
        <end position="290"/>
    </location>
</feature>
<evidence type="ECO:0000259" key="2">
    <source>
        <dbReference type="Pfam" id="PF13556"/>
    </source>
</evidence>
<dbReference type="Pfam" id="PF17853">
    <property type="entry name" value="GGDEF_2"/>
    <property type="match status" value="1"/>
</dbReference>
<dbReference type="PANTHER" id="PTHR33744">
    <property type="entry name" value="CARBOHYDRATE DIACID REGULATOR"/>
    <property type="match status" value="1"/>
</dbReference>